<comment type="similarity">
    <text evidence="2">Belongs to the plant DMP1 protein family.</text>
</comment>
<evidence type="ECO:0000256" key="7">
    <source>
        <dbReference type="SAM" id="Phobius"/>
    </source>
</evidence>
<keyword evidence="4 7" id="KW-1133">Transmembrane helix</keyword>
<dbReference type="GO" id="GO:0010256">
    <property type="term" value="P:endomembrane system organization"/>
    <property type="evidence" value="ECO:0007669"/>
    <property type="project" value="TreeGrafter"/>
</dbReference>
<organism evidence="8 9">
    <name type="scientific">Hibiscus syriacus</name>
    <name type="common">Rose of Sharon</name>
    <dbReference type="NCBI Taxonomy" id="106335"/>
    <lineage>
        <taxon>Eukaryota</taxon>
        <taxon>Viridiplantae</taxon>
        <taxon>Streptophyta</taxon>
        <taxon>Embryophyta</taxon>
        <taxon>Tracheophyta</taxon>
        <taxon>Spermatophyta</taxon>
        <taxon>Magnoliopsida</taxon>
        <taxon>eudicotyledons</taxon>
        <taxon>Gunneridae</taxon>
        <taxon>Pentapetalae</taxon>
        <taxon>rosids</taxon>
        <taxon>malvids</taxon>
        <taxon>Malvales</taxon>
        <taxon>Malvaceae</taxon>
        <taxon>Malvoideae</taxon>
        <taxon>Hibiscus</taxon>
    </lineage>
</organism>
<evidence type="ECO:0000313" key="9">
    <source>
        <dbReference type="Proteomes" id="UP000436088"/>
    </source>
</evidence>
<keyword evidence="3 7" id="KW-0812">Transmembrane</keyword>
<dbReference type="GO" id="GO:0005737">
    <property type="term" value="C:cytoplasm"/>
    <property type="evidence" value="ECO:0007669"/>
    <property type="project" value="UniProtKB-ARBA"/>
</dbReference>
<evidence type="ECO:0000313" key="8">
    <source>
        <dbReference type="EMBL" id="KAE8688047.1"/>
    </source>
</evidence>
<feature type="transmembrane region" description="Helical" evidence="7">
    <location>
        <begin position="122"/>
        <end position="142"/>
    </location>
</feature>
<feature type="transmembrane region" description="Helical" evidence="7">
    <location>
        <begin position="171"/>
        <end position="189"/>
    </location>
</feature>
<accession>A0A6A2Z8L6</accession>
<feature type="transmembrane region" description="Helical" evidence="7">
    <location>
        <begin position="87"/>
        <end position="110"/>
    </location>
</feature>
<dbReference type="AlphaFoldDB" id="A0A6A2Z8L6"/>
<reference evidence="8" key="1">
    <citation type="submission" date="2019-09" db="EMBL/GenBank/DDBJ databases">
        <title>Draft genome information of white flower Hibiscus syriacus.</title>
        <authorList>
            <person name="Kim Y.-M."/>
        </authorList>
    </citation>
    <scope>NUCLEOTIDE SEQUENCE [LARGE SCALE GENOMIC DNA]</scope>
    <source>
        <strain evidence="8">YM2019G1</strain>
    </source>
</reference>
<evidence type="ECO:0000256" key="3">
    <source>
        <dbReference type="ARBA" id="ARBA00022692"/>
    </source>
</evidence>
<feature type="compositionally biased region" description="Polar residues" evidence="6">
    <location>
        <begin position="13"/>
        <end position="24"/>
    </location>
</feature>
<feature type="region of interest" description="Disordered" evidence="6">
    <location>
        <begin position="1"/>
        <end position="42"/>
    </location>
</feature>
<protein>
    <submittedName>
        <fullName evidence="8">Late embryoproteinsis abundant protein group 8 protein</fullName>
    </submittedName>
</protein>
<keyword evidence="9" id="KW-1185">Reference proteome</keyword>
<name>A0A6A2Z8L6_HIBSY</name>
<evidence type="ECO:0000256" key="1">
    <source>
        <dbReference type="ARBA" id="ARBA00004141"/>
    </source>
</evidence>
<dbReference type="PANTHER" id="PTHR31621">
    <property type="entry name" value="PROTEIN DMP3"/>
    <property type="match status" value="1"/>
</dbReference>
<dbReference type="EMBL" id="VEPZ02001198">
    <property type="protein sequence ID" value="KAE8688047.1"/>
    <property type="molecule type" value="Genomic_DNA"/>
</dbReference>
<evidence type="ECO:0000256" key="5">
    <source>
        <dbReference type="ARBA" id="ARBA00023136"/>
    </source>
</evidence>
<comment type="subcellular location">
    <subcellularLocation>
        <location evidence="1">Membrane</location>
        <topology evidence="1">Multi-pass membrane protein</topology>
    </subcellularLocation>
</comment>
<feature type="transmembrane region" description="Helical" evidence="7">
    <location>
        <begin position="52"/>
        <end position="75"/>
    </location>
</feature>
<sequence>MSGASLRPRAAVSKQTSHSIGGNSSERDRETRKSQSQQPTLSRRALSQTLTWTANLANLLPTGTLLAFQLLVPVFTNNGSCDPATRAMTLLLLLLLLTLSCFLACFTDSVEASDGRVYSYRLKFIDGVHAVLSVFVFGAVALRDKNVLNCFYPAPEHETEEVLSIAPMTRFSWAPFAFFFVLAVFTFTIQTAGGEGSLFLQGGSFSSKSPSGTEWSSRVSASSIRAGKGEDIDCFLTIQLNIDTFVASIPSDIQTIKEGPEFCMKDTASTNAAFDLNYVLLKPLPTTPVTTPTTTDATGDETTPDVVSTFAATTTVVTATKNTKMIWEMLEKKYGVDDAGIKKYVVGEWMRFHMADDKSIMDQVHDYKKLVSDIIIEGMQMCEVLQDNELVGHMKIEEANRLKDKVTNSIGQLSFKDNLVESGKPKAEGKSFKCYVCGLVNHKAYQCQHHSDRQNVSKPQLNVAENNIDDVISTVVSGVIFLENNTKWVVDTGTFMHFYAMREFFTEFEDEAKGERCT</sequence>
<dbReference type="Pfam" id="PF05078">
    <property type="entry name" value="DUF679"/>
    <property type="match status" value="2"/>
</dbReference>
<dbReference type="InterPro" id="IPR007770">
    <property type="entry name" value="DMP"/>
</dbReference>
<evidence type="ECO:0000256" key="6">
    <source>
        <dbReference type="SAM" id="MobiDB-lite"/>
    </source>
</evidence>
<dbReference type="GO" id="GO:0016020">
    <property type="term" value="C:membrane"/>
    <property type="evidence" value="ECO:0007669"/>
    <property type="project" value="UniProtKB-SubCell"/>
</dbReference>
<dbReference type="Proteomes" id="UP000436088">
    <property type="component" value="Unassembled WGS sequence"/>
</dbReference>
<gene>
    <name evidence="8" type="ORF">F3Y22_tig00111005pilonHSYRG00217</name>
</gene>
<keyword evidence="5 7" id="KW-0472">Membrane</keyword>
<evidence type="ECO:0000256" key="4">
    <source>
        <dbReference type="ARBA" id="ARBA00022989"/>
    </source>
</evidence>
<dbReference type="PANTHER" id="PTHR31621:SF1">
    <property type="entry name" value="PROTEIN DMP5"/>
    <property type="match status" value="1"/>
</dbReference>
<evidence type="ECO:0000256" key="2">
    <source>
        <dbReference type="ARBA" id="ARBA00008707"/>
    </source>
</evidence>
<comment type="caution">
    <text evidence="8">The sequence shown here is derived from an EMBL/GenBank/DDBJ whole genome shotgun (WGS) entry which is preliminary data.</text>
</comment>
<proteinExistence type="inferred from homology"/>